<dbReference type="Proteomes" id="UP000029665">
    <property type="component" value="Unassembled WGS sequence"/>
</dbReference>
<dbReference type="AlphaFoldDB" id="A0A060SAT7"/>
<gene>
    <name evidence="4" type="ORF">BN946_scf184911.g92</name>
</gene>
<protein>
    <recommendedName>
        <fullName evidence="2">Peroxisomal membrane protein PEX16</fullName>
    </recommendedName>
</protein>
<comment type="similarity">
    <text evidence="1 2">Belongs to the peroxin-16 family.</text>
</comment>
<dbReference type="OMA" id="PTWQSTY"/>
<dbReference type="PANTHER" id="PTHR13299">
    <property type="entry name" value="PEROXISOMAL MEMBRANE PROTEIN PEX16"/>
    <property type="match status" value="1"/>
</dbReference>
<evidence type="ECO:0000256" key="3">
    <source>
        <dbReference type="SAM" id="MobiDB-lite"/>
    </source>
</evidence>
<feature type="region of interest" description="Disordered" evidence="3">
    <location>
        <begin position="157"/>
        <end position="193"/>
    </location>
</feature>
<keyword evidence="2" id="KW-0576">Peroxisome</keyword>
<accession>A0A060SAT7</accession>
<keyword evidence="2" id="KW-0962">Peroxisome biogenesis</keyword>
<feature type="compositionally biased region" description="Low complexity" evidence="3">
    <location>
        <begin position="170"/>
        <end position="190"/>
    </location>
</feature>
<reference evidence="4" key="1">
    <citation type="submission" date="2014-01" db="EMBL/GenBank/DDBJ databases">
        <title>The genome of the white-rot fungus Pycnoporus cinnabarinus: a basidiomycete model with a versatile arsenal for lignocellulosic biomass breakdown.</title>
        <authorList>
            <person name="Levasseur A."/>
            <person name="Lomascolo A."/>
            <person name="Ruiz-Duenas F.J."/>
            <person name="Uzan E."/>
            <person name="Piumi F."/>
            <person name="Kues U."/>
            <person name="Ram A.F.J."/>
            <person name="Murat C."/>
            <person name="Haon M."/>
            <person name="Benoit I."/>
            <person name="Arfi Y."/>
            <person name="Chevret D."/>
            <person name="Drula E."/>
            <person name="Kwon M.J."/>
            <person name="Gouret P."/>
            <person name="Lesage-Meessen L."/>
            <person name="Lombard V."/>
            <person name="Mariette J."/>
            <person name="Noirot C."/>
            <person name="Park J."/>
            <person name="Patyshakuliyeva A."/>
            <person name="Wieneger R.A.B."/>
            <person name="Wosten H.A.B."/>
            <person name="Martin F."/>
            <person name="Coutinho P.M."/>
            <person name="de Vries R."/>
            <person name="Martinez A.T."/>
            <person name="Klopp C."/>
            <person name="Pontarotti P."/>
            <person name="Henrissat B."/>
            <person name="Record E."/>
        </authorList>
    </citation>
    <scope>NUCLEOTIDE SEQUENCE [LARGE SCALE GENOMIC DNA]</scope>
    <source>
        <strain evidence="4">BRFM137</strain>
    </source>
</reference>
<dbReference type="HOGENOM" id="CLU_036533_2_0_1"/>
<dbReference type="GO" id="GO:0005778">
    <property type="term" value="C:peroxisomal membrane"/>
    <property type="evidence" value="ECO:0007669"/>
    <property type="project" value="UniProtKB-SubCell"/>
</dbReference>
<evidence type="ECO:0000256" key="2">
    <source>
        <dbReference type="RuleBase" id="RU365003"/>
    </source>
</evidence>
<evidence type="ECO:0000313" key="4">
    <source>
        <dbReference type="EMBL" id="CDO71622.1"/>
    </source>
</evidence>
<sequence>MSSALARYESFLVAHVSTISSLESSLRSITWILPGRFKDAELASEALSATLNVMSMYHDTLLARVAETDPKYKPLIPSSAHTRYTRAWCEKDARYKWAARALELIRFTELLVEMGLRRKVSRKTRWRGIVLLEVIKALLRLALIRITRRPLLSPPIPEREFDPENIPAGSDTSSPTLAPSSPPSSVLSTPEHLKNNHVPLPVHPLLTPPPPSHSPIPVEEYLLPKALTTASVKAPTSLVKPLASPKEWLAEIIYHLRPLVYAIMLSSGRKDNKPLMTALAMELLALNLRRVPSQSAALERSEYARRDRDIIWYLLRGSIWENWTRPKLEGFANKTANTPLIGVFGALVKDWIPLIDEYYYYTAP</sequence>
<organism evidence="4 5">
    <name type="scientific">Pycnoporus cinnabarinus</name>
    <name type="common">Cinnabar-red polypore</name>
    <name type="synonym">Trametes cinnabarina</name>
    <dbReference type="NCBI Taxonomy" id="5643"/>
    <lineage>
        <taxon>Eukaryota</taxon>
        <taxon>Fungi</taxon>
        <taxon>Dikarya</taxon>
        <taxon>Basidiomycota</taxon>
        <taxon>Agaricomycotina</taxon>
        <taxon>Agaricomycetes</taxon>
        <taxon>Polyporales</taxon>
        <taxon>Polyporaceae</taxon>
        <taxon>Trametes</taxon>
    </lineage>
</organism>
<dbReference type="EMBL" id="CCBP010000103">
    <property type="protein sequence ID" value="CDO71622.1"/>
    <property type="molecule type" value="Genomic_DNA"/>
</dbReference>
<evidence type="ECO:0000256" key="1">
    <source>
        <dbReference type="ARBA" id="ARBA00009505"/>
    </source>
</evidence>
<dbReference type="Pfam" id="PF08610">
    <property type="entry name" value="Pex16"/>
    <property type="match status" value="1"/>
</dbReference>
<dbReference type="InterPro" id="IPR013919">
    <property type="entry name" value="Pex16"/>
</dbReference>
<dbReference type="STRING" id="5643.A0A060SAT7"/>
<dbReference type="GO" id="GO:0007031">
    <property type="term" value="P:peroxisome organization"/>
    <property type="evidence" value="ECO:0007669"/>
    <property type="project" value="UniProtKB-KW"/>
</dbReference>
<comment type="subcellular location">
    <subcellularLocation>
        <location evidence="2">Peroxisome membrane</location>
    </subcellularLocation>
</comment>
<dbReference type="PANTHER" id="PTHR13299:SF0">
    <property type="entry name" value="PEROXISOMAL MEMBRANE PROTEIN PEX16"/>
    <property type="match status" value="1"/>
</dbReference>
<proteinExistence type="inferred from homology"/>
<keyword evidence="5" id="KW-1185">Reference proteome</keyword>
<evidence type="ECO:0000313" key="5">
    <source>
        <dbReference type="Proteomes" id="UP000029665"/>
    </source>
</evidence>
<name>A0A060SAT7_PYCCI</name>
<comment type="caution">
    <text evidence="4">The sequence shown here is derived from an EMBL/GenBank/DDBJ whole genome shotgun (WGS) entry which is preliminary data.</text>
</comment>
<dbReference type="OrthoDB" id="2021143at2759"/>